<evidence type="ECO:0000313" key="2">
    <source>
        <dbReference type="Proteomes" id="UP000683925"/>
    </source>
</evidence>
<accession>A0A8S1V319</accession>
<keyword evidence="2" id="KW-1185">Reference proteome</keyword>
<dbReference type="PANTHER" id="PTHR33706">
    <property type="entry name" value="MORN VARIANT REPEAT PROTEIN"/>
    <property type="match status" value="1"/>
</dbReference>
<protein>
    <submittedName>
        <fullName evidence="1">Uncharacterized protein</fullName>
    </submittedName>
</protein>
<gene>
    <name evidence="1" type="ORF">POCTA_138.1.T0590036</name>
</gene>
<reference evidence="1" key="1">
    <citation type="submission" date="2021-01" db="EMBL/GenBank/DDBJ databases">
        <authorList>
            <consortium name="Genoscope - CEA"/>
            <person name="William W."/>
        </authorList>
    </citation>
    <scope>NUCLEOTIDE SEQUENCE</scope>
</reference>
<dbReference type="EMBL" id="CAJJDP010000058">
    <property type="protein sequence ID" value="CAD8171808.1"/>
    <property type="molecule type" value="Genomic_DNA"/>
</dbReference>
<name>A0A8S1V319_PAROT</name>
<evidence type="ECO:0000313" key="1">
    <source>
        <dbReference type="EMBL" id="CAD8171808.1"/>
    </source>
</evidence>
<dbReference type="AlphaFoldDB" id="A0A8S1V319"/>
<proteinExistence type="predicted"/>
<comment type="caution">
    <text evidence="1">The sequence shown here is derived from an EMBL/GenBank/DDBJ whole genome shotgun (WGS) entry which is preliminary data.</text>
</comment>
<dbReference type="PANTHER" id="PTHR33706:SF1">
    <property type="entry name" value="TPR REPEAT PROTEIN"/>
    <property type="match status" value="1"/>
</dbReference>
<organism evidence="1 2">
    <name type="scientific">Paramecium octaurelia</name>
    <dbReference type="NCBI Taxonomy" id="43137"/>
    <lineage>
        <taxon>Eukaryota</taxon>
        <taxon>Sar</taxon>
        <taxon>Alveolata</taxon>
        <taxon>Ciliophora</taxon>
        <taxon>Intramacronucleata</taxon>
        <taxon>Oligohymenophorea</taxon>
        <taxon>Peniculida</taxon>
        <taxon>Parameciidae</taxon>
        <taxon>Paramecium</taxon>
    </lineage>
</organism>
<dbReference type="OMA" id="ENQINQW"/>
<sequence length="396" mass="46533">MIYCQHHAVFPISFICTASHQCQRLLCSECTQNHGVNQKFLLYLNIFSEKLKMAAQENNFVNNNIQRQQIHIGFKSLFHSIEILVKKMVENFNDEIIKLLKQIEIIDNKFETVLTKDTPLTEFSVQDLGFLIDIIMNKKLSTWNKQKNSIFQSLNTILKKLNENIQKKSFQNYQQQCLNQQEKQDIKGFQKNTTINSEKKKNLKKNRMCNDTTGKLINIQFGITFKNDNRIEYIKDGAIIRSDSIKEISKKPKVMTNMDQIMNLNWVGQYGQNNLKIGKWTIKWEGKILQDVGGEYNQKQYYNLNKLYSVDEKKQGKWKEIIKNYWSKAQVYKVGEYQNGLRTGKWKYIYGENVIGGGKYNEQGNKMEQWVELSSHFWDHSCVTYKGEYKNGIKVG</sequence>
<dbReference type="Proteomes" id="UP000683925">
    <property type="component" value="Unassembled WGS sequence"/>
</dbReference>